<dbReference type="PROSITE" id="PS50001">
    <property type="entry name" value="SH2"/>
    <property type="match status" value="1"/>
</dbReference>
<evidence type="ECO:0000313" key="4">
    <source>
        <dbReference type="EMBL" id="EFC39389.1"/>
    </source>
</evidence>
<dbReference type="Pfam" id="PF00017">
    <property type="entry name" value="SH2"/>
    <property type="match status" value="1"/>
</dbReference>
<reference evidence="4 5" key="1">
    <citation type="journal article" date="2010" name="Cell">
        <title>The genome of Naegleria gruberi illuminates early eukaryotic versatility.</title>
        <authorList>
            <person name="Fritz-Laylin L.K."/>
            <person name="Prochnik S.E."/>
            <person name="Ginger M.L."/>
            <person name="Dacks J.B."/>
            <person name="Carpenter M.L."/>
            <person name="Field M.C."/>
            <person name="Kuo A."/>
            <person name="Paredez A."/>
            <person name="Chapman J."/>
            <person name="Pham J."/>
            <person name="Shu S."/>
            <person name="Neupane R."/>
            <person name="Cipriano M."/>
            <person name="Mancuso J."/>
            <person name="Tu H."/>
            <person name="Salamov A."/>
            <person name="Lindquist E."/>
            <person name="Shapiro H."/>
            <person name="Lucas S."/>
            <person name="Grigoriev I.V."/>
            <person name="Cande W.Z."/>
            <person name="Fulton C."/>
            <person name="Rokhsar D.S."/>
            <person name="Dawson S.C."/>
        </authorList>
    </citation>
    <scope>NUCLEOTIDE SEQUENCE [LARGE SCALE GENOMIC DNA]</scope>
    <source>
        <strain evidence="4 5">NEG-M</strain>
    </source>
</reference>
<dbReference type="OMA" id="NKQRYFE"/>
<sequence>MSQASHGLVELLPYNKQSGMILGGSASLLISGNAGAGTIDTNMFRITCNNLLSIIKPPSGVLEGFTIPVKNIEEIVKYYDDISNNFSKQNTQILFSLTGKNNNNILLGARSTVSGYKQAFDVMTENIINHLQQTKKNLEDLVAISEANARRSLKRSSSVTGTMSNSSSNANLSSMGYDWSNIDNKQRYFEIKDECEILTSHHLEEMIGYKKLVSFIHDAELQGLDYSDSSTQSQLNTTNETILDEFGAEFWKNNIDPTCDNVVSMIDFKTTLKWFGPFSTQFFPILNTILDMKHFWGSMSSIEAQNLLDGQEPGTYITRFAENEPGSFYVSVVEDGGDTFGYFDSLLMNSNRKTYHYLVRRKRDEREGKMYFVLIDSDMDYKHEKIENLFKQYHLTFKHPYLDDRKKEEHSKKKKGEEEVDFVSFMKSQKSLNSKALTDDDEDEELFTSFRGRIPENKKEVQKSVATPRQTASSTTTTTSSSNSTTNASSTNNTKQTSTTAASANTSKAPEKHTTTSSNNNTITTDHPVLTLTTPRASTTAEVKTPEKVKNLTISTDVANNSQSKSESSEPSSSTVAMSPLVLTKQPSEDSTELLLEEKSNHSSLLDNNQE</sequence>
<dbReference type="GeneID" id="8853535"/>
<dbReference type="OrthoDB" id="19300at2759"/>
<dbReference type="KEGG" id="ngr:NAEGRDRAFT_72806"/>
<dbReference type="InterPro" id="IPR000980">
    <property type="entry name" value="SH2"/>
</dbReference>
<feature type="compositionally biased region" description="Basic and acidic residues" evidence="2">
    <location>
        <begin position="453"/>
        <end position="462"/>
    </location>
</feature>
<feature type="region of interest" description="Disordered" evidence="2">
    <location>
        <begin position="449"/>
        <end position="611"/>
    </location>
</feature>
<evidence type="ECO:0000259" key="3">
    <source>
        <dbReference type="PROSITE" id="PS50001"/>
    </source>
</evidence>
<dbReference type="CDD" id="cd00173">
    <property type="entry name" value="SH2"/>
    <property type="match status" value="1"/>
</dbReference>
<dbReference type="AlphaFoldDB" id="D2VUW1"/>
<dbReference type="Proteomes" id="UP000006671">
    <property type="component" value="Unassembled WGS sequence"/>
</dbReference>
<dbReference type="EMBL" id="GG738900">
    <property type="protein sequence ID" value="EFC39389.1"/>
    <property type="molecule type" value="Genomic_DNA"/>
</dbReference>
<dbReference type="SUPFAM" id="SSF55550">
    <property type="entry name" value="SH2 domain"/>
    <property type="match status" value="1"/>
</dbReference>
<feature type="compositionally biased region" description="Low complexity" evidence="2">
    <location>
        <begin position="562"/>
        <end position="574"/>
    </location>
</feature>
<accession>D2VUW1</accession>
<dbReference type="InterPro" id="IPR036860">
    <property type="entry name" value="SH2_dom_sf"/>
</dbReference>
<keyword evidence="1" id="KW-0727">SH2 domain</keyword>
<evidence type="ECO:0000256" key="2">
    <source>
        <dbReference type="SAM" id="MobiDB-lite"/>
    </source>
</evidence>
<proteinExistence type="predicted"/>
<feature type="compositionally biased region" description="Low complexity" evidence="2">
    <location>
        <begin position="515"/>
        <end position="525"/>
    </location>
</feature>
<feature type="compositionally biased region" description="Polar residues" evidence="2">
    <location>
        <begin position="552"/>
        <end position="561"/>
    </location>
</feature>
<dbReference type="SMART" id="SM00252">
    <property type="entry name" value="SH2"/>
    <property type="match status" value="1"/>
</dbReference>
<keyword evidence="5" id="KW-1185">Reference proteome</keyword>
<feature type="compositionally biased region" description="Low complexity" evidence="2">
    <location>
        <begin position="470"/>
        <end position="508"/>
    </location>
</feature>
<feature type="domain" description="SH2" evidence="3">
    <location>
        <begin position="294"/>
        <end position="393"/>
    </location>
</feature>
<dbReference type="VEuPathDB" id="AmoebaDB:NAEGRDRAFT_72806"/>
<evidence type="ECO:0000256" key="1">
    <source>
        <dbReference type="PROSITE-ProRule" id="PRU00191"/>
    </source>
</evidence>
<protein>
    <submittedName>
        <fullName evidence="4">Predicted protein</fullName>
    </submittedName>
</protein>
<evidence type="ECO:0000313" key="5">
    <source>
        <dbReference type="Proteomes" id="UP000006671"/>
    </source>
</evidence>
<dbReference type="RefSeq" id="XP_002672133.1">
    <property type="nucleotide sequence ID" value="XM_002672087.1"/>
</dbReference>
<dbReference type="Gene3D" id="3.30.505.10">
    <property type="entry name" value="SH2 domain"/>
    <property type="match status" value="1"/>
</dbReference>
<organism evidence="5">
    <name type="scientific">Naegleria gruberi</name>
    <name type="common">Amoeba</name>
    <dbReference type="NCBI Taxonomy" id="5762"/>
    <lineage>
        <taxon>Eukaryota</taxon>
        <taxon>Discoba</taxon>
        <taxon>Heterolobosea</taxon>
        <taxon>Tetramitia</taxon>
        <taxon>Eutetramitia</taxon>
        <taxon>Vahlkampfiidae</taxon>
        <taxon>Naegleria</taxon>
    </lineage>
</organism>
<name>D2VUW1_NAEGR</name>
<feature type="compositionally biased region" description="Polar residues" evidence="2">
    <location>
        <begin position="602"/>
        <end position="611"/>
    </location>
</feature>
<dbReference type="InParanoid" id="D2VUW1"/>
<gene>
    <name evidence="4" type="ORF">NAEGRDRAFT_72806</name>
</gene>
<feature type="compositionally biased region" description="Polar residues" evidence="2">
    <location>
        <begin position="531"/>
        <end position="542"/>
    </location>
</feature>